<dbReference type="PANTHER" id="PTHR30537:SF14">
    <property type="entry name" value="TRANSCRIPTIONAL REGULATOR LYSR FAMILY"/>
    <property type="match status" value="1"/>
</dbReference>
<dbReference type="PROSITE" id="PS50931">
    <property type="entry name" value="HTH_LYSR"/>
    <property type="match status" value="1"/>
</dbReference>
<comment type="similarity">
    <text evidence="1">Belongs to the LysR transcriptional regulatory family.</text>
</comment>
<dbReference type="InterPro" id="IPR000847">
    <property type="entry name" value="LysR_HTH_N"/>
</dbReference>
<evidence type="ECO:0000256" key="2">
    <source>
        <dbReference type="ARBA" id="ARBA00023015"/>
    </source>
</evidence>
<dbReference type="InterPro" id="IPR036388">
    <property type="entry name" value="WH-like_DNA-bd_sf"/>
</dbReference>
<comment type="caution">
    <text evidence="6">The sequence shown here is derived from an EMBL/GenBank/DDBJ whole genome shotgun (WGS) entry which is preliminary data.</text>
</comment>
<evidence type="ECO:0000256" key="1">
    <source>
        <dbReference type="ARBA" id="ARBA00009437"/>
    </source>
</evidence>
<keyword evidence="3" id="KW-0238">DNA-binding</keyword>
<gene>
    <name evidence="6" type="ORF">L2764_21470</name>
</gene>
<name>A0ABT0LH13_9GAMM</name>
<dbReference type="Gene3D" id="1.10.10.10">
    <property type="entry name" value="Winged helix-like DNA-binding domain superfamily/Winged helix DNA-binding domain"/>
    <property type="match status" value="1"/>
</dbReference>
<dbReference type="SUPFAM" id="SSF46785">
    <property type="entry name" value="Winged helix' DNA-binding domain"/>
    <property type="match status" value="1"/>
</dbReference>
<keyword evidence="7" id="KW-1185">Reference proteome</keyword>
<organism evidence="6 7">
    <name type="scientific">Shewanella surugensis</name>
    <dbReference type="NCBI Taxonomy" id="212020"/>
    <lineage>
        <taxon>Bacteria</taxon>
        <taxon>Pseudomonadati</taxon>
        <taxon>Pseudomonadota</taxon>
        <taxon>Gammaproteobacteria</taxon>
        <taxon>Alteromonadales</taxon>
        <taxon>Shewanellaceae</taxon>
        <taxon>Shewanella</taxon>
    </lineage>
</organism>
<dbReference type="InterPro" id="IPR036390">
    <property type="entry name" value="WH_DNA-bd_sf"/>
</dbReference>
<dbReference type="Pfam" id="PF00126">
    <property type="entry name" value="HTH_1"/>
    <property type="match status" value="1"/>
</dbReference>
<keyword evidence="4" id="KW-0804">Transcription</keyword>
<dbReference type="InterPro" id="IPR005119">
    <property type="entry name" value="LysR_subst-bd"/>
</dbReference>
<dbReference type="SUPFAM" id="SSF53850">
    <property type="entry name" value="Periplasmic binding protein-like II"/>
    <property type="match status" value="1"/>
</dbReference>
<evidence type="ECO:0000256" key="3">
    <source>
        <dbReference type="ARBA" id="ARBA00023125"/>
    </source>
</evidence>
<sequence>MIQDRASHMALFYSLIKAGSFTATAELLKVSVSHVSKQLAVLEAQLNVKLIQRTTRSLTLTEAGETFMAHCEKVVNIVHEASNIMDEARDDISGKLRLGLSQSFGTLHIIPAIEKLRQQYPKLQVEIRLFDHKVNMLEENLDLWLTNVEHIPEGYVAQRLAITRFVLAASPDYLINHSLPHHPNELIHHNCLIYQSRQRDYSTWSFNKQSEGICITVAGNYRVDLAQAVRDAAVSGWGIAYLASYLLKDEFRKGKLIQLMPEWQANQHMPFYAVYPSRKHLPKKISAVIAFFKQHIGDDPYWDKALRPHVKL</sequence>
<dbReference type="Proteomes" id="UP001203423">
    <property type="component" value="Unassembled WGS sequence"/>
</dbReference>
<evidence type="ECO:0000313" key="6">
    <source>
        <dbReference type="EMBL" id="MCL1126974.1"/>
    </source>
</evidence>
<dbReference type="PANTHER" id="PTHR30537">
    <property type="entry name" value="HTH-TYPE TRANSCRIPTIONAL REGULATOR"/>
    <property type="match status" value="1"/>
</dbReference>
<dbReference type="Pfam" id="PF03466">
    <property type="entry name" value="LysR_substrate"/>
    <property type="match status" value="1"/>
</dbReference>
<dbReference type="CDD" id="cd08422">
    <property type="entry name" value="PBP2_CrgA_like"/>
    <property type="match status" value="1"/>
</dbReference>
<evidence type="ECO:0000313" key="7">
    <source>
        <dbReference type="Proteomes" id="UP001203423"/>
    </source>
</evidence>
<dbReference type="EMBL" id="JAKIKS010000119">
    <property type="protein sequence ID" value="MCL1126974.1"/>
    <property type="molecule type" value="Genomic_DNA"/>
</dbReference>
<evidence type="ECO:0000256" key="4">
    <source>
        <dbReference type="ARBA" id="ARBA00023163"/>
    </source>
</evidence>
<accession>A0ABT0LH13</accession>
<reference evidence="6 7" key="1">
    <citation type="submission" date="2022-01" db="EMBL/GenBank/DDBJ databases">
        <title>Whole genome-based taxonomy of the Shewanellaceae.</title>
        <authorList>
            <person name="Martin-Rodriguez A.J."/>
        </authorList>
    </citation>
    <scope>NUCLEOTIDE SEQUENCE [LARGE SCALE GENOMIC DNA]</scope>
    <source>
        <strain evidence="6 7">DSM 17177</strain>
    </source>
</reference>
<keyword evidence="2" id="KW-0805">Transcription regulation</keyword>
<dbReference type="InterPro" id="IPR058163">
    <property type="entry name" value="LysR-type_TF_proteobact-type"/>
</dbReference>
<proteinExistence type="inferred from homology"/>
<feature type="domain" description="HTH lysR-type" evidence="5">
    <location>
        <begin position="4"/>
        <end position="61"/>
    </location>
</feature>
<protein>
    <submittedName>
        <fullName evidence="6">LysR family transcriptional regulator</fullName>
    </submittedName>
</protein>
<evidence type="ECO:0000259" key="5">
    <source>
        <dbReference type="PROSITE" id="PS50931"/>
    </source>
</evidence>
<dbReference type="Gene3D" id="3.40.190.290">
    <property type="match status" value="1"/>
</dbReference>
<dbReference type="RefSeq" id="WP_248942383.1">
    <property type="nucleotide sequence ID" value="NZ_JAKIKS010000119.1"/>
</dbReference>